<proteinExistence type="predicted"/>
<evidence type="ECO:0000256" key="1">
    <source>
        <dbReference type="SAM" id="SignalP"/>
    </source>
</evidence>
<dbReference type="KEGG" id="dfi:AXF13_07905"/>
<dbReference type="PANTHER" id="PTHR30535">
    <property type="entry name" value="VITAMIN B12-BINDING PROTEIN"/>
    <property type="match status" value="1"/>
</dbReference>
<organism evidence="3 4">
    <name type="scientific">Desulfovibrio fairfieldensis</name>
    <dbReference type="NCBI Taxonomy" id="44742"/>
    <lineage>
        <taxon>Bacteria</taxon>
        <taxon>Pseudomonadati</taxon>
        <taxon>Thermodesulfobacteriota</taxon>
        <taxon>Desulfovibrionia</taxon>
        <taxon>Desulfovibrionales</taxon>
        <taxon>Desulfovibrionaceae</taxon>
        <taxon>Desulfovibrio</taxon>
    </lineage>
</organism>
<feature type="chain" id="PRO_5007067469" description="Fe/B12 periplasmic-binding domain-containing protein" evidence="1">
    <location>
        <begin position="24"/>
        <end position="320"/>
    </location>
</feature>
<evidence type="ECO:0000313" key="3">
    <source>
        <dbReference type="EMBL" id="AMD90047.1"/>
    </source>
</evidence>
<dbReference type="PROSITE" id="PS50983">
    <property type="entry name" value="FE_B12_PBP"/>
    <property type="match status" value="1"/>
</dbReference>
<reference evidence="4" key="1">
    <citation type="submission" date="2016-02" db="EMBL/GenBank/DDBJ databases">
        <authorList>
            <person name="Holder M.E."/>
            <person name="Ajami N.J."/>
            <person name="Petrosino J.F."/>
        </authorList>
    </citation>
    <scope>NUCLEOTIDE SEQUENCE [LARGE SCALE GENOMIC DNA]</scope>
    <source>
        <strain evidence="4">CCUG 45958</strain>
    </source>
</reference>
<evidence type="ECO:0000259" key="2">
    <source>
        <dbReference type="PROSITE" id="PS50983"/>
    </source>
</evidence>
<gene>
    <name evidence="3" type="ORF">AXF13_07905</name>
</gene>
<dbReference type="Proteomes" id="UP000069241">
    <property type="component" value="Chromosome"/>
</dbReference>
<keyword evidence="4" id="KW-1185">Reference proteome</keyword>
<dbReference type="InterPro" id="IPR002491">
    <property type="entry name" value="ABC_transptr_periplasmic_BD"/>
</dbReference>
<evidence type="ECO:0000313" key="4">
    <source>
        <dbReference type="Proteomes" id="UP000069241"/>
    </source>
</evidence>
<protein>
    <recommendedName>
        <fullName evidence="2">Fe/B12 periplasmic-binding domain-containing protein</fullName>
    </recommendedName>
</protein>
<sequence>MMLQKTLLYCCLWLLFCASQIQAATRLVVLPVDALEVVRLLGGMAQVVGVSQHAAERGALLPEAAKIPGVGKGFSPNLEAIAALGPDVVVTWKGYPGPELERRLEPFGIRVLRLDMHLPENLTWGVHALAELLGEKAVARGKDYLNWVRQAEARLHASIPAGVAQPAVLAEHFAPDRLAGPGSALFELTLKAGGRNPASRLHTASSPVNMEWVVEQHPDVVIKSVSLSSLDTQKGLEQLKKARAELSARIGWQDVPAARDGRVYAISADILGGPRWVVGMAALVEAFYPEAACKTNAQALHKEYLHLFQEDSAGGALAVP</sequence>
<dbReference type="InterPro" id="IPR050902">
    <property type="entry name" value="ABC_Transporter_SBP"/>
</dbReference>
<name>A0A0X8JJX8_9BACT</name>
<dbReference type="PANTHER" id="PTHR30535:SF34">
    <property type="entry name" value="MOLYBDATE-BINDING PROTEIN MOLA"/>
    <property type="match status" value="1"/>
</dbReference>
<dbReference type="EMBL" id="CP014229">
    <property type="protein sequence ID" value="AMD90047.1"/>
    <property type="molecule type" value="Genomic_DNA"/>
</dbReference>
<feature type="domain" description="Fe/B12 periplasmic-binding" evidence="2">
    <location>
        <begin position="26"/>
        <end position="295"/>
    </location>
</feature>
<dbReference type="SUPFAM" id="SSF53807">
    <property type="entry name" value="Helical backbone' metal receptor"/>
    <property type="match status" value="1"/>
</dbReference>
<feature type="signal peptide" evidence="1">
    <location>
        <begin position="1"/>
        <end position="23"/>
    </location>
</feature>
<dbReference type="AlphaFoldDB" id="A0A0X8JJX8"/>
<dbReference type="STRING" id="44742.AXF13_07905"/>
<dbReference type="RefSeq" id="WP_062252373.1">
    <property type="nucleotide sequence ID" value="NZ_CP014229.1"/>
</dbReference>
<accession>A0A0X8JJX8</accession>
<dbReference type="Pfam" id="PF01497">
    <property type="entry name" value="Peripla_BP_2"/>
    <property type="match status" value="1"/>
</dbReference>
<dbReference type="Gene3D" id="3.40.50.1980">
    <property type="entry name" value="Nitrogenase molybdenum iron protein domain"/>
    <property type="match status" value="2"/>
</dbReference>
<keyword evidence="1" id="KW-0732">Signal</keyword>